<feature type="compositionally biased region" description="Low complexity" evidence="1">
    <location>
        <begin position="409"/>
        <end position="418"/>
    </location>
</feature>
<dbReference type="SUPFAM" id="SSF48371">
    <property type="entry name" value="ARM repeat"/>
    <property type="match status" value="1"/>
</dbReference>
<dbReference type="InterPro" id="IPR043592">
    <property type="entry name" value="FMNL_animal"/>
</dbReference>
<name>A0ABD0JQK2_9CAEN</name>
<dbReference type="SMART" id="SM01140">
    <property type="entry name" value="Drf_GBD"/>
    <property type="match status" value="1"/>
</dbReference>
<gene>
    <name evidence="4" type="ORF">BaRGS_00032004</name>
</gene>
<dbReference type="Proteomes" id="UP001519460">
    <property type="component" value="Unassembled WGS sequence"/>
</dbReference>
<dbReference type="EMBL" id="JACVVK020000366">
    <property type="protein sequence ID" value="KAK7476777.1"/>
    <property type="molecule type" value="Genomic_DNA"/>
</dbReference>
<evidence type="ECO:0000313" key="5">
    <source>
        <dbReference type="Proteomes" id="UP001519460"/>
    </source>
</evidence>
<dbReference type="PANTHER" id="PTHR45857">
    <property type="entry name" value="FORMIN-LIKE PROTEIN"/>
    <property type="match status" value="1"/>
</dbReference>
<dbReference type="AlphaFoldDB" id="A0ABD0JQK2"/>
<dbReference type="InterPro" id="IPR016024">
    <property type="entry name" value="ARM-type_fold"/>
</dbReference>
<feature type="region of interest" description="Disordered" evidence="1">
    <location>
        <begin position="742"/>
        <end position="762"/>
    </location>
</feature>
<feature type="region of interest" description="Disordered" evidence="1">
    <location>
        <begin position="145"/>
        <end position="166"/>
    </location>
</feature>
<keyword evidence="5" id="KW-1185">Reference proteome</keyword>
<evidence type="ECO:0000259" key="2">
    <source>
        <dbReference type="SMART" id="SM01139"/>
    </source>
</evidence>
<dbReference type="InterPro" id="IPR010472">
    <property type="entry name" value="FH3_dom"/>
</dbReference>
<proteinExistence type="predicted"/>
<feature type="domain" description="Formin GTPase-binding" evidence="3">
    <location>
        <begin position="115"/>
        <end position="298"/>
    </location>
</feature>
<dbReference type="Pfam" id="PF06367">
    <property type="entry name" value="Drf_FH3"/>
    <property type="match status" value="1"/>
</dbReference>
<reference evidence="4 5" key="1">
    <citation type="journal article" date="2023" name="Sci. Data">
        <title>Genome assembly of the Korean intertidal mud-creeper Batillaria attramentaria.</title>
        <authorList>
            <person name="Patra A.K."/>
            <person name="Ho P.T."/>
            <person name="Jun S."/>
            <person name="Lee S.J."/>
            <person name="Kim Y."/>
            <person name="Won Y.J."/>
        </authorList>
    </citation>
    <scope>NUCLEOTIDE SEQUENCE [LARGE SCALE GENOMIC DNA]</scope>
    <source>
        <strain evidence="4">Wonlab-2016</strain>
    </source>
</reference>
<evidence type="ECO:0000259" key="3">
    <source>
        <dbReference type="SMART" id="SM01140"/>
    </source>
</evidence>
<dbReference type="InterPro" id="IPR011989">
    <property type="entry name" value="ARM-like"/>
</dbReference>
<feature type="region of interest" description="Disordered" evidence="1">
    <location>
        <begin position="494"/>
        <end position="513"/>
    </location>
</feature>
<dbReference type="Gene3D" id="1.25.10.10">
    <property type="entry name" value="Leucine-rich Repeat Variant"/>
    <property type="match status" value="2"/>
</dbReference>
<evidence type="ECO:0000256" key="1">
    <source>
        <dbReference type="SAM" id="MobiDB-lite"/>
    </source>
</evidence>
<protein>
    <submittedName>
        <fullName evidence="4">Uncharacterized protein</fullName>
    </submittedName>
</protein>
<dbReference type="SMART" id="SM01139">
    <property type="entry name" value="Drf_FH3"/>
    <property type="match status" value="1"/>
</dbReference>
<dbReference type="InterPro" id="IPR010473">
    <property type="entry name" value="GTPase-bd"/>
</dbReference>
<organism evidence="4 5">
    <name type="scientific">Batillaria attramentaria</name>
    <dbReference type="NCBI Taxonomy" id="370345"/>
    <lineage>
        <taxon>Eukaryota</taxon>
        <taxon>Metazoa</taxon>
        <taxon>Spiralia</taxon>
        <taxon>Lophotrochozoa</taxon>
        <taxon>Mollusca</taxon>
        <taxon>Gastropoda</taxon>
        <taxon>Caenogastropoda</taxon>
        <taxon>Sorbeoconcha</taxon>
        <taxon>Cerithioidea</taxon>
        <taxon>Batillariidae</taxon>
        <taxon>Batillaria</taxon>
    </lineage>
</organism>
<accession>A0ABD0JQK2</accession>
<feature type="region of interest" description="Disordered" evidence="1">
    <location>
        <begin position="594"/>
        <end position="630"/>
    </location>
</feature>
<feature type="region of interest" description="Disordered" evidence="1">
    <location>
        <begin position="397"/>
        <end position="438"/>
    </location>
</feature>
<dbReference type="PANTHER" id="PTHR45857:SF9">
    <property type="entry name" value="MULTIPLE WING HAIRS, ISOFORM C"/>
    <property type="match status" value="1"/>
</dbReference>
<comment type="caution">
    <text evidence="4">The sequence shown here is derived from an EMBL/GenBank/DDBJ whole genome shotgun (WGS) entry which is preliminary data.</text>
</comment>
<evidence type="ECO:0000313" key="4">
    <source>
        <dbReference type="EMBL" id="KAK7476777.1"/>
    </source>
</evidence>
<sequence length="762" mass="84531">RVWDKEPAVSYPLKLATGEVLQVLFDRSAVFRTERVQHATAAWGFRQSRCSVAVMRIVSESVHTSTSARCLQCSDYGDGSFVFSGQATIGGRFHVVVVCRVRRPAVLTICHIDELNWLERQHARAPIYTVSHYVAYLRRFVADTEGSRSGSGKSTKSGRDDQNSRPADGIHPLSYFLRKLMLDLKVSYDSFVRDFVRAPNDGLSLLLRLLANLQNAESSKGKSSGSLNHSTSRLDDYKRSITDEHDCLLCIKYSLRVQNAISQLANDADGLQRIAGGAMGTNSKARVTCLEYGESVRFKILVNMLHTRGPSQVLFQVTSLKLFNTLLNSCPSANQRVYLQQELISAGLDLQFLSECAQGDGLEYDDLKREIHEWKTRYIDVDLLLRRLKSEQRESLGGFFSGPDGPLQVSSRRPSVRSIPGAPHFGQDGTSDARLGQGSRRDFATSNRIISHGGFVSSWQPYSTDRGHQPGGEVNGSGVLDLDDESDIISVSRQQTPHMHRKYTTAHDSHPPGRSTGVHMALTVSAHDVSKPPAYQRNGFHNGYADSPTPRGSTVDAYGLVVHRQDSRGGGYPQRGTTAEGMYSNWKLHYFSTPTIRTPDDDDEGDTGGENRGGPAAREYPPMTNSKTDAYDSGVYIPGDDRPNRDVQGTIWQSGYYPFSKRALYRGHDTRNMDKRDATLQIREINPRTMSPHAHSDDDGVSKKNFLTTPDPDYSPLNTPRGSMRSLTTEVARVLQDFEKTLHAHDSSRPPSALEVGPVAFV</sequence>
<feature type="domain" description="Formin FH3" evidence="2">
    <location>
        <begin position="270"/>
        <end position="519"/>
    </location>
</feature>
<feature type="non-terminal residue" evidence="4">
    <location>
        <position position="1"/>
    </location>
</feature>